<dbReference type="InterPro" id="IPR043129">
    <property type="entry name" value="ATPase_NBD"/>
</dbReference>
<evidence type="ECO:0000259" key="6">
    <source>
        <dbReference type="PROSITE" id="PS50011"/>
    </source>
</evidence>
<organism evidence="7 8">
    <name type="scientific">Phytophthora nicotianae</name>
    <name type="common">Potato buckeye rot agent</name>
    <name type="synonym">Phytophthora parasitica</name>
    <dbReference type="NCBI Taxonomy" id="4792"/>
    <lineage>
        <taxon>Eukaryota</taxon>
        <taxon>Sar</taxon>
        <taxon>Stramenopiles</taxon>
        <taxon>Oomycota</taxon>
        <taxon>Peronosporomycetes</taxon>
        <taxon>Peronosporales</taxon>
        <taxon>Peronosporaceae</taxon>
        <taxon>Phytophthora</taxon>
    </lineage>
</organism>
<feature type="compositionally biased region" description="Low complexity" evidence="5">
    <location>
        <begin position="599"/>
        <end position="611"/>
    </location>
</feature>
<feature type="region of interest" description="Disordered" evidence="5">
    <location>
        <begin position="53"/>
        <end position="75"/>
    </location>
</feature>
<dbReference type="PROSITE" id="PS50011">
    <property type="entry name" value="PROTEIN_KINASE_DOM"/>
    <property type="match status" value="1"/>
</dbReference>
<dbReference type="GO" id="GO:0005634">
    <property type="term" value="C:nucleus"/>
    <property type="evidence" value="ECO:0007669"/>
    <property type="project" value="UniProtKB-ARBA"/>
</dbReference>
<keyword evidence="3" id="KW-0963">Cytoplasm</keyword>
<dbReference type="Pfam" id="PF00022">
    <property type="entry name" value="Actin"/>
    <property type="match status" value="1"/>
</dbReference>
<dbReference type="InterPro" id="IPR004000">
    <property type="entry name" value="Actin"/>
</dbReference>
<dbReference type="GO" id="GO:0004674">
    <property type="term" value="F:protein serine/threonine kinase activity"/>
    <property type="evidence" value="ECO:0007669"/>
    <property type="project" value="TreeGrafter"/>
</dbReference>
<dbReference type="InterPro" id="IPR051681">
    <property type="entry name" value="Ser/Thr_Kinases-Pseudokinases"/>
</dbReference>
<dbReference type="SUPFAM" id="SSF53067">
    <property type="entry name" value="Actin-like ATPase domain"/>
    <property type="match status" value="1"/>
</dbReference>
<dbReference type="InterPro" id="IPR001245">
    <property type="entry name" value="Ser-Thr/Tyr_kinase_cat_dom"/>
</dbReference>
<dbReference type="FunFam" id="3.90.640.10:FF:000014">
    <property type="entry name" value="Putative actin-related protein 6"/>
    <property type="match status" value="1"/>
</dbReference>
<feature type="domain" description="Protein kinase" evidence="6">
    <location>
        <begin position="391"/>
        <end position="734"/>
    </location>
</feature>
<evidence type="ECO:0000256" key="3">
    <source>
        <dbReference type="ARBA" id="ARBA00022490"/>
    </source>
</evidence>
<comment type="caution">
    <text evidence="7">The sequence shown here is derived from an EMBL/GenBank/DDBJ whole genome shotgun (WGS) entry which is preliminary data.</text>
</comment>
<dbReference type="AlphaFoldDB" id="A0A0W8DNS8"/>
<proteinExistence type="inferred from homology"/>
<reference evidence="7 8" key="1">
    <citation type="submission" date="2015-11" db="EMBL/GenBank/DDBJ databases">
        <title>Genomes and virulence difference between two physiological races of Phytophthora nicotianae.</title>
        <authorList>
            <person name="Liu H."/>
            <person name="Ma X."/>
            <person name="Yu H."/>
            <person name="Fang D."/>
            <person name="Li Y."/>
            <person name="Wang X."/>
            <person name="Wang W."/>
            <person name="Dong Y."/>
            <person name="Xiao B."/>
        </authorList>
    </citation>
    <scope>NUCLEOTIDE SEQUENCE [LARGE SCALE GENOMIC DNA]</scope>
    <source>
        <strain evidence="8">race 1</strain>
    </source>
</reference>
<dbReference type="PROSITE" id="PS00108">
    <property type="entry name" value="PROTEIN_KINASE_ST"/>
    <property type="match status" value="1"/>
</dbReference>
<evidence type="ECO:0000256" key="2">
    <source>
        <dbReference type="ARBA" id="ARBA00005665"/>
    </source>
</evidence>
<dbReference type="SUPFAM" id="SSF56112">
    <property type="entry name" value="Protein kinase-like (PK-like)"/>
    <property type="match status" value="1"/>
</dbReference>
<protein>
    <submittedName>
        <fullName evidence="7">DmX protein 1</fullName>
    </submittedName>
</protein>
<comment type="subcellular location">
    <subcellularLocation>
        <location evidence="1">Cytoplasm</location>
    </subcellularLocation>
</comment>
<dbReference type="Proteomes" id="UP000054636">
    <property type="component" value="Unassembled WGS sequence"/>
</dbReference>
<dbReference type="SMART" id="SM00220">
    <property type="entry name" value="S_TKc"/>
    <property type="match status" value="1"/>
</dbReference>
<dbReference type="InterPro" id="IPR008271">
    <property type="entry name" value="Ser/Thr_kinase_AS"/>
</dbReference>
<evidence type="ECO:0000256" key="4">
    <source>
        <dbReference type="ARBA" id="ARBA00049360"/>
    </source>
</evidence>
<evidence type="ECO:0000313" key="7">
    <source>
        <dbReference type="EMBL" id="KUF97920.1"/>
    </source>
</evidence>
<accession>A0A0W8DNS8</accession>
<dbReference type="Gene3D" id="3.30.420.40">
    <property type="match status" value="1"/>
</dbReference>
<feature type="region of interest" description="Disordered" evidence="5">
    <location>
        <begin position="738"/>
        <end position="759"/>
    </location>
</feature>
<dbReference type="GO" id="GO:0005524">
    <property type="term" value="F:ATP binding"/>
    <property type="evidence" value="ECO:0007669"/>
    <property type="project" value="InterPro"/>
</dbReference>
<evidence type="ECO:0000256" key="5">
    <source>
        <dbReference type="SAM" id="MobiDB-lite"/>
    </source>
</evidence>
<dbReference type="PANTHER" id="PTHR44329">
    <property type="entry name" value="SERINE/THREONINE-PROTEIN KINASE TNNI3K-RELATED"/>
    <property type="match status" value="1"/>
</dbReference>
<feature type="compositionally biased region" description="Polar residues" evidence="5">
    <location>
        <begin position="589"/>
        <end position="598"/>
    </location>
</feature>
<dbReference type="PANTHER" id="PTHR44329:SF214">
    <property type="entry name" value="PROTEIN KINASE DOMAIN-CONTAINING PROTEIN"/>
    <property type="match status" value="1"/>
</dbReference>
<dbReference type="Pfam" id="PF07714">
    <property type="entry name" value="PK_Tyr_Ser-Thr"/>
    <property type="match status" value="1"/>
</dbReference>
<gene>
    <name evidence="7" type="ORF">AM588_10007195</name>
</gene>
<evidence type="ECO:0000256" key="1">
    <source>
        <dbReference type="ARBA" id="ARBA00004496"/>
    </source>
</evidence>
<name>A0A0W8DNS8_PHYNI</name>
<dbReference type="GO" id="GO:0005737">
    <property type="term" value="C:cytoplasm"/>
    <property type="evidence" value="ECO:0007669"/>
    <property type="project" value="UniProtKB-SubCell"/>
</dbReference>
<dbReference type="Gene3D" id="1.10.510.10">
    <property type="entry name" value="Transferase(Phosphotransferase) domain 1"/>
    <property type="match status" value="1"/>
</dbReference>
<dbReference type="InterPro" id="IPR011009">
    <property type="entry name" value="Kinase-like_dom_sf"/>
</dbReference>
<dbReference type="InterPro" id="IPR000719">
    <property type="entry name" value="Prot_kinase_dom"/>
</dbReference>
<dbReference type="EMBL" id="LNFP01000090">
    <property type="protein sequence ID" value="KUF97920.1"/>
    <property type="molecule type" value="Genomic_DNA"/>
</dbReference>
<comment type="similarity">
    <text evidence="2">Belongs to the actin family. ARP6 subfamily.</text>
</comment>
<sequence length="759" mass="84386">MDDTPVINELKEALCYCSMEFESDLKRYHSDRQQRKHWILPDFVRTFEGRCREDDMEDEGEAQTDAQQSARQDNDEQALEMGVEMVTVPEVMFHPSDIGINQAGIAETIVQTVEACPEELSGAFYANILLVGGNTKFKNFRQRLERDLRPLVSDDFDIGLHEPSENMQQRSMSFKVRVGAVEAPKFPIVDRQRVQQTWGISGNEALEKLRVATPGLTYVSIAPPAFFDEVAQAQGCSSDQLVAVARVSSDAHDLLERVDVLAQGSNRLLIGFDPRPPRGWPVEEPVESGKHLLTEIFVREASELRNLGAFGGGSLVVSDCEQGRILVNDRPYGKLKLAFEEVECSAATKISQNQDEVVEEENPILVSDLPCISSIWEDEELLSHCVDYDAIVKEEKLAAGANGEVWRAMHRSQEVVVKNLLGEVMTGSKSPTSSNANEVTAVYRRRRAILNFVEEIRIMSRLEHNRIVEFRGVAVSAERGLLLVMEYLPRGDLRTFLNTVKRNGDNSTSSSGGSSGQYLSIWTWTKSQWRLAIDIIEGLVYLHSLNPPLVHGDLKSANVLLRSNLRAKLTDFGLSRYLLSEDECLGSVDTTTASEENPTTSSSSRYGSRARGTGRWMAPELLTSGAQSSMASDVYAFGIVLSEIDTCELPFTEREKLVARSHTSHTASAGEDSSEDSDSRLLNESMIVHKIVAEGWKPTFRVTCPEVIKKLAQECLLPDPNARPTSLAVAHRLRKAATKRERPEALAAQAKATTSLRIR</sequence>
<evidence type="ECO:0000313" key="8">
    <source>
        <dbReference type="Proteomes" id="UP000054636"/>
    </source>
</evidence>
<feature type="region of interest" description="Disordered" evidence="5">
    <location>
        <begin position="589"/>
        <end position="611"/>
    </location>
</feature>
<comment type="catalytic activity">
    <reaction evidence="4">
        <text>ATP + H2O = ADP + phosphate + H(+)</text>
        <dbReference type="Rhea" id="RHEA:13065"/>
        <dbReference type="ChEBI" id="CHEBI:15377"/>
        <dbReference type="ChEBI" id="CHEBI:15378"/>
        <dbReference type="ChEBI" id="CHEBI:30616"/>
        <dbReference type="ChEBI" id="CHEBI:43474"/>
        <dbReference type="ChEBI" id="CHEBI:456216"/>
    </reaction>
</comment>